<evidence type="ECO:0000313" key="1">
    <source>
        <dbReference type="EMBL" id="PRO73800.1"/>
    </source>
</evidence>
<proteinExistence type="predicted"/>
<evidence type="ECO:0000313" key="2">
    <source>
        <dbReference type="Proteomes" id="UP000238949"/>
    </source>
</evidence>
<dbReference type="RefSeq" id="WP_105934403.1">
    <property type="nucleotide sequence ID" value="NZ_PVNP01000087.1"/>
</dbReference>
<dbReference type="EMBL" id="PVNP01000087">
    <property type="protein sequence ID" value="PRO73800.1"/>
    <property type="molecule type" value="Genomic_DNA"/>
</dbReference>
<accession>A0A2S9VBH4</accession>
<evidence type="ECO:0008006" key="3">
    <source>
        <dbReference type="Google" id="ProtNLM"/>
    </source>
</evidence>
<protein>
    <recommendedName>
        <fullName evidence="3">DUF5623 domain-containing protein</fullName>
    </recommendedName>
</protein>
<gene>
    <name evidence="1" type="ORF">C6Y40_09585</name>
</gene>
<dbReference type="OrthoDB" id="6059332at2"/>
<organism evidence="1 2">
    <name type="scientific">Alteromonas alba</name>
    <dbReference type="NCBI Taxonomy" id="2079529"/>
    <lineage>
        <taxon>Bacteria</taxon>
        <taxon>Pseudomonadati</taxon>
        <taxon>Pseudomonadota</taxon>
        <taxon>Gammaproteobacteria</taxon>
        <taxon>Alteromonadales</taxon>
        <taxon>Alteromonadaceae</taxon>
        <taxon>Alteromonas/Salinimonas group</taxon>
        <taxon>Alteromonas</taxon>
    </lineage>
</organism>
<dbReference type="AlphaFoldDB" id="A0A2S9VBH4"/>
<sequence>MLDKDIQPSTIGGIKRYAKQIKKEYGIPHSEALNKAAQKACFENYSHALNSLPKSKATESQNRLFFSTYWHDKSSRTFGREVLEIKLSKPLFEIATKSDFKKAHGLSWFRLASLDHFVHDQIIHSQETARDSICKAVRELRFMEATGLKPTNDYEAAYPNRDPNNKLPQTDHATNWEDPDSGQFILVDEPYLGPVITGERAEWADKHSWHLQASKWQGMYYPGESQMFIATDATTGYDFTSLMEKIDNIPSPITTENWNSESSFGHDIFLSPQAITPQDKKRAIARGTIHREPSSKTVPMRRSQLVNEVKKNKHPNFHVIDVNGEEYVRANPNKKKIDNVDK</sequence>
<name>A0A2S9VBH4_9ALTE</name>
<dbReference type="Proteomes" id="UP000238949">
    <property type="component" value="Unassembled WGS sequence"/>
</dbReference>
<keyword evidence="2" id="KW-1185">Reference proteome</keyword>
<reference evidence="2" key="1">
    <citation type="journal article" date="2020" name="Int. J. Syst. Evol. Microbiol.">
        <title>Alteromonas alba sp. nov., a marine bacterium isolated from the seawater of the West Pacific Ocean.</title>
        <authorList>
            <person name="Sun C."/>
            <person name="Wu Y.-H."/>
            <person name="Xamxidin M."/>
            <person name="Cheng H."/>
            <person name="Xu X.-W."/>
        </authorList>
    </citation>
    <scope>NUCLEOTIDE SEQUENCE [LARGE SCALE GENOMIC DNA]</scope>
    <source>
        <strain evidence="2">190</strain>
    </source>
</reference>
<comment type="caution">
    <text evidence="1">The sequence shown here is derived from an EMBL/GenBank/DDBJ whole genome shotgun (WGS) entry which is preliminary data.</text>
</comment>